<dbReference type="GO" id="GO:0017111">
    <property type="term" value="F:ribonucleoside triphosphate phosphatase activity"/>
    <property type="evidence" value="ECO:0007669"/>
    <property type="project" value="TreeGrafter"/>
</dbReference>
<keyword evidence="1" id="KW-0732">Signal</keyword>
<evidence type="ECO:0000313" key="3">
    <source>
        <dbReference type="Proteomes" id="UP000500767"/>
    </source>
</evidence>
<proteinExistence type="predicted"/>
<feature type="signal peptide" evidence="1">
    <location>
        <begin position="1"/>
        <end position="27"/>
    </location>
</feature>
<protein>
    <submittedName>
        <fullName evidence="2">Alkaline phosphatase family protein</fullName>
    </submittedName>
</protein>
<dbReference type="AlphaFoldDB" id="A0A6M8HW14"/>
<organism evidence="2 3">
    <name type="scientific">Lichenicola cladoniae</name>
    <dbReference type="NCBI Taxonomy" id="1484109"/>
    <lineage>
        <taxon>Bacteria</taxon>
        <taxon>Pseudomonadati</taxon>
        <taxon>Pseudomonadota</taxon>
        <taxon>Alphaproteobacteria</taxon>
        <taxon>Acetobacterales</taxon>
        <taxon>Acetobacteraceae</taxon>
        <taxon>Lichenicola</taxon>
    </lineage>
</organism>
<dbReference type="GO" id="GO:0047429">
    <property type="term" value="F:nucleoside triphosphate diphosphatase activity"/>
    <property type="evidence" value="ECO:0007669"/>
    <property type="project" value="TreeGrafter"/>
</dbReference>
<dbReference type="PANTHER" id="PTHR10151:SF120">
    <property type="entry name" value="BIS(5'-ADENOSYL)-TRIPHOSPHATASE"/>
    <property type="match status" value="1"/>
</dbReference>
<dbReference type="Pfam" id="PF01663">
    <property type="entry name" value="Phosphodiest"/>
    <property type="match status" value="2"/>
</dbReference>
<dbReference type="Proteomes" id="UP000500767">
    <property type="component" value="Chromosome"/>
</dbReference>
<evidence type="ECO:0000256" key="1">
    <source>
        <dbReference type="SAM" id="SignalP"/>
    </source>
</evidence>
<gene>
    <name evidence="2" type="ORF">HN018_00730</name>
</gene>
<dbReference type="Gene3D" id="3.40.720.10">
    <property type="entry name" value="Alkaline Phosphatase, subunit A"/>
    <property type="match status" value="1"/>
</dbReference>
<dbReference type="InterPro" id="IPR002591">
    <property type="entry name" value="Phosphodiest/P_Trfase"/>
</dbReference>
<dbReference type="PANTHER" id="PTHR10151">
    <property type="entry name" value="ECTONUCLEOTIDE PYROPHOSPHATASE/PHOSPHODIESTERASE"/>
    <property type="match status" value="1"/>
</dbReference>
<reference evidence="2 3" key="1">
    <citation type="journal article" date="2014" name="World J. Microbiol. Biotechnol.">
        <title>Biodiversity and physiological characteristics of Antarctic and Arctic lichens-associated bacteria.</title>
        <authorList>
            <person name="Lee Y.M."/>
            <person name="Kim E.H."/>
            <person name="Lee H.K."/>
            <person name="Hong S.G."/>
        </authorList>
    </citation>
    <scope>NUCLEOTIDE SEQUENCE [LARGE SCALE GENOMIC DNA]</scope>
    <source>
        <strain evidence="2 3">PAMC 26569</strain>
    </source>
</reference>
<feature type="chain" id="PRO_5026853031" evidence="1">
    <location>
        <begin position="28"/>
        <end position="514"/>
    </location>
</feature>
<dbReference type="InterPro" id="IPR017850">
    <property type="entry name" value="Alkaline_phosphatase_core_sf"/>
</dbReference>
<keyword evidence="3" id="KW-1185">Reference proteome</keyword>
<evidence type="ECO:0000313" key="2">
    <source>
        <dbReference type="EMBL" id="QKE92337.1"/>
    </source>
</evidence>
<name>A0A6M8HW14_9PROT</name>
<dbReference type="EMBL" id="CP053708">
    <property type="protein sequence ID" value="QKE92337.1"/>
    <property type="molecule type" value="Genomic_DNA"/>
</dbReference>
<dbReference type="KEGG" id="lck:HN018_00730"/>
<accession>A0A6M8HW14</accession>
<dbReference type="GO" id="GO:0009141">
    <property type="term" value="P:nucleoside triphosphate metabolic process"/>
    <property type="evidence" value="ECO:0007669"/>
    <property type="project" value="TreeGrafter"/>
</dbReference>
<sequence>MSSKRAVLSASAVSLVVSLSAGGSATAASNTPYRHVLLVSVDGLHGIDLSNILASAKGFPTLKLLGQHAVVYPNAFTSAPSDSFPGMVGQVTGGTPYSAGVFYDDSYDRTLYAPGSGCKGLPGTETNFAENIDYNSSLINAGGTLGQPLTQIDPKKLPMRLENGVCAPVYPHQFLRVNTMFEVIRAHGGYTAWADKHPAYDILNGPSGKGIIDLYTPEIDSDFVGGKPGESHTASYAATRQNDEMKVRAVLNEIDGRTANGNNAAPVPEIFGMNFQAVSVGQKLASSGPTDPAGLVGGYADANGTPNNALLAQAEYVDDALGRIVAHLRSRGLLDSTLLIVSAKHGQSPIDPSTRRTIDDTPFTLTPGYGFHIADDEAMIWLAPATRAKNLAGAGSYLTKNAQALGTEYLLDRNALKDVYRDPAVDARTPDFIDVSKHGVIYTTGTKLAEHGGFSFDDRNVALLVAGTRIAPSVDIASVQTTQIAPTILTALGLDPNDLQAVRIEHTAVLPGLK</sequence>
<dbReference type="SUPFAM" id="SSF53649">
    <property type="entry name" value="Alkaline phosphatase-like"/>
    <property type="match status" value="1"/>
</dbReference>